<dbReference type="Proteomes" id="UP001172778">
    <property type="component" value="Unassembled WGS sequence"/>
</dbReference>
<dbReference type="InterPro" id="IPR051553">
    <property type="entry name" value="Ran_GTPase-activating"/>
</dbReference>
<evidence type="ECO:0000313" key="3">
    <source>
        <dbReference type="Proteomes" id="UP001172778"/>
    </source>
</evidence>
<evidence type="ECO:0008006" key="4">
    <source>
        <dbReference type="Google" id="ProtNLM"/>
    </source>
</evidence>
<dbReference type="PRINTS" id="PR00633">
    <property type="entry name" value="RCCNDNSATION"/>
</dbReference>
<dbReference type="RefSeq" id="WP_284102054.1">
    <property type="nucleotide sequence ID" value="NZ_JARRAF010000023.1"/>
</dbReference>
<keyword evidence="3" id="KW-1185">Reference proteome</keyword>
<comment type="caution">
    <text evidence="2">The sequence shown here is derived from an EMBL/GenBank/DDBJ whole genome shotgun (WGS) entry which is preliminary data.</text>
</comment>
<evidence type="ECO:0000256" key="1">
    <source>
        <dbReference type="SAM" id="SignalP"/>
    </source>
</evidence>
<dbReference type="PANTHER" id="PTHR45982">
    <property type="entry name" value="REGULATOR OF CHROMOSOME CONDENSATION"/>
    <property type="match status" value="1"/>
</dbReference>
<dbReference type="SUPFAM" id="SSF50985">
    <property type="entry name" value="RCC1/BLIP-II"/>
    <property type="match status" value="2"/>
</dbReference>
<evidence type="ECO:0000313" key="2">
    <source>
        <dbReference type="EMBL" id="MDK2125745.1"/>
    </source>
</evidence>
<dbReference type="Gene3D" id="2.130.10.30">
    <property type="entry name" value="Regulator of chromosome condensation 1/beta-lactamase-inhibitor protein II"/>
    <property type="match status" value="2"/>
</dbReference>
<sequence length="530" mass="54607">MPQPTSPWRVIIISLTACLCINLPALAAPPLTGIVKVATSPNHFSCALNTAGGVHCWGSNSQGQLGNGSQSEAGGKVDVPGLSSGVADIAVGGLHACAVLKTGSVKCWGLNASSQLGDGSTAANRTSHFLATPTPVKDLEDAIAIALGDNHSCALTKTGKIKCWGNNDRGQLGLGDVKGVPLTADTPTEISSLSTAVKAVSAGAAHTCALTQEGGIKCWGRNLQVGDNREATSPDATYPVDVRGLTSDMVAVSAGGIMSCGLTKAGAVKCWGDNRIDILGDGQSKISNMPVQVLGLDSGIQAISVGHMHACSLDRNGAVKCWGLGFFGSLGDNYESILRPAPFKVAGLQSGVTSLSLGTYHSCSVDAEHRLKCWGDNRNNWLGTDTGKAIDFAPTPVGWSTGNNSFSIAPAASRVGNLLGLSADFKFKASDKGLTGSLYVAAQLPQILGGDFYLFDGAQWVKWDLDPAHAVAVQTIQSLTAGGNVPILSGYDISQLSGVTLYAGYGRAPNAFAEMLASQTYATLYTIINP</sequence>
<proteinExistence type="predicted"/>
<dbReference type="Pfam" id="PF13540">
    <property type="entry name" value="RCC1_2"/>
    <property type="match status" value="5"/>
</dbReference>
<feature type="chain" id="PRO_5045998092" description="Alpha-tubulin suppressor-like RCC1 family protein" evidence="1">
    <location>
        <begin position="28"/>
        <end position="530"/>
    </location>
</feature>
<organism evidence="2 3">
    <name type="scientific">Parachitinimonas caeni</name>
    <dbReference type="NCBI Taxonomy" id="3031301"/>
    <lineage>
        <taxon>Bacteria</taxon>
        <taxon>Pseudomonadati</taxon>
        <taxon>Pseudomonadota</taxon>
        <taxon>Betaproteobacteria</taxon>
        <taxon>Neisseriales</taxon>
        <taxon>Chitinibacteraceae</taxon>
        <taxon>Parachitinimonas</taxon>
    </lineage>
</organism>
<accession>A0ABT7E0B4</accession>
<name>A0ABT7E0B4_9NEIS</name>
<keyword evidence="1" id="KW-0732">Signal</keyword>
<feature type="signal peptide" evidence="1">
    <location>
        <begin position="1"/>
        <end position="27"/>
    </location>
</feature>
<dbReference type="InterPro" id="IPR000408">
    <property type="entry name" value="Reg_chr_condens"/>
</dbReference>
<dbReference type="InterPro" id="IPR009091">
    <property type="entry name" value="RCC1/BLIP-II"/>
</dbReference>
<dbReference type="PROSITE" id="PS50012">
    <property type="entry name" value="RCC1_3"/>
    <property type="match status" value="5"/>
</dbReference>
<reference evidence="2" key="1">
    <citation type="submission" date="2023-03" db="EMBL/GenBank/DDBJ databases">
        <title>Chitinimonas shenzhenensis gen. nov., sp. nov., a novel member of family Burkholderiaceae isolated from activated sludge collected in Shen Zhen, China.</title>
        <authorList>
            <person name="Wang X."/>
        </authorList>
    </citation>
    <scope>NUCLEOTIDE SEQUENCE</scope>
    <source>
        <strain evidence="2">DQS-5</strain>
    </source>
</reference>
<protein>
    <recommendedName>
        <fullName evidence="4">Alpha-tubulin suppressor-like RCC1 family protein</fullName>
    </recommendedName>
</protein>
<dbReference type="EMBL" id="JARRAF010000023">
    <property type="protein sequence ID" value="MDK2125745.1"/>
    <property type="molecule type" value="Genomic_DNA"/>
</dbReference>
<gene>
    <name evidence="2" type="ORF">PZA18_16950</name>
</gene>
<dbReference type="PANTHER" id="PTHR45982:SF1">
    <property type="entry name" value="REGULATOR OF CHROMOSOME CONDENSATION"/>
    <property type="match status" value="1"/>
</dbReference>